<keyword evidence="2" id="KW-1185">Reference proteome</keyword>
<evidence type="ECO:0000313" key="1">
    <source>
        <dbReference type="EMBL" id="MFD2312446.1"/>
    </source>
</evidence>
<protein>
    <submittedName>
        <fullName evidence="1">Uncharacterized protein</fullName>
    </submittedName>
</protein>
<dbReference type="RefSeq" id="WP_265723571.1">
    <property type="nucleotide sequence ID" value="NZ_JAPIVK010000058.1"/>
</dbReference>
<name>A0ABW5EFQ8_9GAMM</name>
<accession>A0ABW5EFQ8</accession>
<reference evidence="2" key="1">
    <citation type="journal article" date="2019" name="Int. J. Syst. Evol. Microbiol.">
        <title>The Global Catalogue of Microorganisms (GCM) 10K type strain sequencing project: providing services to taxonomists for standard genome sequencing and annotation.</title>
        <authorList>
            <consortium name="The Broad Institute Genomics Platform"/>
            <consortium name="The Broad Institute Genome Sequencing Center for Infectious Disease"/>
            <person name="Wu L."/>
            <person name="Ma J."/>
        </authorList>
    </citation>
    <scope>NUCLEOTIDE SEQUENCE [LARGE SCALE GENOMIC DNA]</scope>
    <source>
        <strain evidence="2">KCTC 12848</strain>
    </source>
</reference>
<dbReference type="Proteomes" id="UP001597425">
    <property type="component" value="Unassembled WGS sequence"/>
</dbReference>
<comment type="caution">
    <text evidence="1">The sequence shown here is derived from an EMBL/GenBank/DDBJ whole genome shotgun (WGS) entry which is preliminary data.</text>
</comment>
<evidence type="ECO:0000313" key="2">
    <source>
        <dbReference type="Proteomes" id="UP001597425"/>
    </source>
</evidence>
<dbReference type="EMBL" id="JBHUJD010000044">
    <property type="protein sequence ID" value="MFD2312446.1"/>
    <property type="molecule type" value="Genomic_DNA"/>
</dbReference>
<gene>
    <name evidence="1" type="ORF">ACFSKX_18675</name>
</gene>
<sequence>MRIEPFSKLGHVSLGISRDELELMLGVPSTKRTNRVGLEELDYRDSIYRFESSGLLSEVTTEAVHVEFGKVGVPFANLAEFIALNDPDSVEKHGFILSPAYGVVFDPEHRPWVTVLTERGFEAWAKL</sequence>
<organism evidence="1 2">
    <name type="scientific">Microbulbifer halophilus</name>
    <dbReference type="NCBI Taxonomy" id="453963"/>
    <lineage>
        <taxon>Bacteria</taxon>
        <taxon>Pseudomonadati</taxon>
        <taxon>Pseudomonadota</taxon>
        <taxon>Gammaproteobacteria</taxon>
        <taxon>Cellvibrionales</taxon>
        <taxon>Microbulbiferaceae</taxon>
        <taxon>Microbulbifer</taxon>
    </lineage>
</organism>
<proteinExistence type="predicted"/>